<dbReference type="PROSITE" id="PS51257">
    <property type="entry name" value="PROKAR_LIPOPROTEIN"/>
    <property type="match status" value="1"/>
</dbReference>
<keyword evidence="1" id="KW-0732">Signal</keyword>
<keyword evidence="4" id="KW-1185">Reference proteome</keyword>
<dbReference type="CDD" id="cd11669">
    <property type="entry name" value="TTHB210-like"/>
    <property type="match status" value="1"/>
</dbReference>
<dbReference type="Proteomes" id="UP000182491">
    <property type="component" value="Unassembled WGS sequence"/>
</dbReference>
<proteinExistence type="predicted"/>
<evidence type="ECO:0000313" key="3">
    <source>
        <dbReference type="EMBL" id="SFU87026.1"/>
    </source>
</evidence>
<dbReference type="OrthoDB" id="2867208at2"/>
<gene>
    <name evidence="3" type="ORF">SAMN04487941_3093</name>
</gene>
<name>A0A1I7JPH7_9BACT</name>
<evidence type="ECO:0000259" key="2">
    <source>
        <dbReference type="Pfam" id="PF18197"/>
    </source>
</evidence>
<organism evidence="3 4">
    <name type="scientific">Pontibacter akesuensis</name>
    <dbReference type="NCBI Taxonomy" id="388950"/>
    <lineage>
        <taxon>Bacteria</taxon>
        <taxon>Pseudomonadati</taxon>
        <taxon>Bacteroidota</taxon>
        <taxon>Cytophagia</taxon>
        <taxon>Cytophagales</taxon>
        <taxon>Hymenobacteraceae</taxon>
        <taxon>Pontibacter</taxon>
    </lineage>
</organism>
<dbReference type="AlphaFoldDB" id="A0A1I7JPH7"/>
<dbReference type="InterPro" id="IPR033786">
    <property type="entry name" value="TTHB210-like"/>
</dbReference>
<feature type="chain" id="PRO_5010195041" description="TTHB210-like domain-containing protein" evidence="1">
    <location>
        <begin position="23"/>
        <end position="260"/>
    </location>
</feature>
<evidence type="ECO:0000313" key="4">
    <source>
        <dbReference type="Proteomes" id="UP000182491"/>
    </source>
</evidence>
<accession>A0A1I7JPH7</accession>
<dbReference type="Pfam" id="PF18197">
    <property type="entry name" value="TTHB210-like"/>
    <property type="match status" value="1"/>
</dbReference>
<feature type="domain" description="TTHB210-like" evidence="2">
    <location>
        <begin position="58"/>
        <end position="101"/>
    </location>
</feature>
<feature type="signal peptide" evidence="1">
    <location>
        <begin position="1"/>
        <end position="22"/>
    </location>
</feature>
<dbReference type="EMBL" id="FPCA01000003">
    <property type="protein sequence ID" value="SFU87026.1"/>
    <property type="molecule type" value="Genomic_DNA"/>
</dbReference>
<sequence length="260" mass="29340">MKRILQSMKSCALLMGAALVLASCDKQDDLKTEVHYGPETVIGEGTVRAWVQTAPNNKPVAIGLSMSKKVIASLPNEMTEYKLDLPKGLDIAPYDHVVLDWNPMGHPPMNYEHPHFDMHFYMISDEERKAIPGGPQQHTAAFAESFMPPSYVSAVDAVREMGVHWINKFSPELNGEHFTHTYIIGVNQEKIIFYEPMITLAYLQGLDKGQKNVLKVEQAPKVQRNGYHPLSYTIYNDAVEDEFDVSLTELQYRKAEKSGK</sequence>
<dbReference type="RefSeq" id="WP_139237183.1">
    <property type="nucleotide sequence ID" value="NZ_BMXC01000003.1"/>
</dbReference>
<reference evidence="4" key="1">
    <citation type="submission" date="2016-10" db="EMBL/GenBank/DDBJ databases">
        <authorList>
            <person name="Varghese N."/>
        </authorList>
    </citation>
    <scope>NUCLEOTIDE SEQUENCE [LARGE SCALE GENOMIC DNA]</scope>
    <source>
        <strain evidence="4">DSM 18820</strain>
    </source>
</reference>
<evidence type="ECO:0000256" key="1">
    <source>
        <dbReference type="SAM" id="SignalP"/>
    </source>
</evidence>
<protein>
    <recommendedName>
        <fullName evidence="2">TTHB210-like domain-containing protein</fullName>
    </recommendedName>
</protein>
<dbReference type="STRING" id="388950.GCA_001611675_01971"/>
<dbReference type="InterPro" id="IPR040832">
    <property type="entry name" value="TTHB210-like_dom"/>
</dbReference>